<protein>
    <submittedName>
        <fullName evidence="6">Putative biotin carboxylase</fullName>
    </submittedName>
</protein>
<evidence type="ECO:0000256" key="4">
    <source>
        <dbReference type="PROSITE-ProRule" id="PRU00409"/>
    </source>
</evidence>
<dbReference type="InterPro" id="IPR052032">
    <property type="entry name" value="ATP-dep_AA_Ligase"/>
</dbReference>
<proteinExistence type="predicted"/>
<dbReference type="GO" id="GO:0005524">
    <property type="term" value="F:ATP binding"/>
    <property type="evidence" value="ECO:0007669"/>
    <property type="project" value="UniProtKB-UniRule"/>
</dbReference>
<feature type="non-terminal residue" evidence="6">
    <location>
        <position position="163"/>
    </location>
</feature>
<keyword evidence="2 4" id="KW-0547">Nucleotide-binding</keyword>
<dbReference type="PANTHER" id="PTHR43585">
    <property type="entry name" value="FUMIPYRROLE BIOSYNTHESIS PROTEIN C"/>
    <property type="match status" value="1"/>
</dbReference>
<sequence>AGLSRLIDPQVSANVVEVSALDADLILQEARAIHRRQPVDFVIAFSEYDLDAAALVRTEFNIPGAKVADNLLCRNKASMKEALTGSSVRYPQYRNVASRGGVEAFCHEHGFPVILKPQVGAASDGVVKIERLEDIPDLPDFNGYEVEEYIEGDIYHVDAILAA</sequence>
<dbReference type="HOGENOM" id="CLU_1630629_0_0_6"/>
<evidence type="ECO:0000256" key="1">
    <source>
        <dbReference type="ARBA" id="ARBA00022598"/>
    </source>
</evidence>
<accession>F3FUS1</accession>
<organism evidence="6 7">
    <name type="scientific">Pseudomonas syringae pv. japonica str. M301072</name>
    <dbReference type="NCBI Taxonomy" id="629262"/>
    <lineage>
        <taxon>Bacteria</taxon>
        <taxon>Pseudomonadati</taxon>
        <taxon>Pseudomonadota</taxon>
        <taxon>Gammaproteobacteria</taxon>
        <taxon>Pseudomonadales</taxon>
        <taxon>Pseudomonadaceae</taxon>
        <taxon>Pseudomonas</taxon>
        <taxon>Pseudomonas syringae</taxon>
    </lineage>
</organism>
<dbReference type="Gene3D" id="3.40.50.20">
    <property type="match status" value="1"/>
</dbReference>
<feature type="non-terminal residue" evidence="6">
    <location>
        <position position="1"/>
    </location>
</feature>
<dbReference type="Gene3D" id="3.30.1490.20">
    <property type="entry name" value="ATP-grasp fold, A domain"/>
    <property type="match status" value="1"/>
</dbReference>
<evidence type="ECO:0000256" key="2">
    <source>
        <dbReference type="ARBA" id="ARBA00022741"/>
    </source>
</evidence>
<feature type="domain" description="ATP-grasp" evidence="5">
    <location>
        <begin position="80"/>
        <end position="134"/>
    </location>
</feature>
<dbReference type="EMBL" id="AEAH01002083">
    <property type="protein sequence ID" value="EGH33963.1"/>
    <property type="molecule type" value="Genomic_DNA"/>
</dbReference>
<evidence type="ECO:0000256" key="3">
    <source>
        <dbReference type="ARBA" id="ARBA00022840"/>
    </source>
</evidence>
<dbReference type="GO" id="GO:0046872">
    <property type="term" value="F:metal ion binding"/>
    <property type="evidence" value="ECO:0007669"/>
    <property type="project" value="InterPro"/>
</dbReference>
<evidence type="ECO:0000313" key="7">
    <source>
        <dbReference type="Proteomes" id="UP000004471"/>
    </source>
</evidence>
<gene>
    <name evidence="6" type="ORF">PSYJA_35599</name>
</gene>
<keyword evidence="1" id="KW-0436">Ligase</keyword>
<dbReference type="PROSITE" id="PS50975">
    <property type="entry name" value="ATP_GRASP"/>
    <property type="match status" value="1"/>
</dbReference>
<name>F3FUS1_PSESX</name>
<comment type="caution">
    <text evidence="6">The sequence shown here is derived from an EMBL/GenBank/DDBJ whole genome shotgun (WGS) entry which is preliminary data.</text>
</comment>
<keyword evidence="3 4" id="KW-0067">ATP-binding</keyword>
<evidence type="ECO:0000259" key="5">
    <source>
        <dbReference type="PROSITE" id="PS50975"/>
    </source>
</evidence>
<dbReference type="AlphaFoldDB" id="F3FUS1"/>
<dbReference type="Proteomes" id="UP000004471">
    <property type="component" value="Unassembled WGS sequence"/>
</dbReference>
<reference evidence="6 7" key="1">
    <citation type="journal article" date="2011" name="PLoS Pathog.">
        <title>Dynamic evolution of pathogenicity revealed by sequencing and comparative genomics of 19 Pseudomonas syringae isolates.</title>
        <authorList>
            <person name="Baltrus D.A."/>
            <person name="Nishimura M.T."/>
            <person name="Romanchuk A."/>
            <person name="Chang J.H."/>
            <person name="Mukhtar M.S."/>
            <person name="Cherkis K."/>
            <person name="Roach J."/>
            <person name="Grant S.R."/>
            <person name="Jones C.D."/>
            <person name="Dangl J.L."/>
        </authorList>
    </citation>
    <scope>NUCLEOTIDE SEQUENCE [LARGE SCALE GENOMIC DNA]</scope>
    <source>
        <strain evidence="7">M301072PT</strain>
    </source>
</reference>
<dbReference type="SUPFAM" id="SSF56059">
    <property type="entry name" value="Glutathione synthetase ATP-binding domain-like"/>
    <property type="match status" value="1"/>
</dbReference>
<dbReference type="InterPro" id="IPR011761">
    <property type="entry name" value="ATP-grasp"/>
</dbReference>
<evidence type="ECO:0000313" key="6">
    <source>
        <dbReference type="EMBL" id="EGH33963.1"/>
    </source>
</evidence>
<dbReference type="GO" id="GO:0016874">
    <property type="term" value="F:ligase activity"/>
    <property type="evidence" value="ECO:0007669"/>
    <property type="project" value="UniProtKB-KW"/>
</dbReference>
<dbReference type="InterPro" id="IPR013815">
    <property type="entry name" value="ATP_grasp_subdomain_1"/>
</dbReference>
<dbReference type="PANTHER" id="PTHR43585:SF2">
    <property type="entry name" value="ATP-GRASP ENZYME FSQD"/>
    <property type="match status" value="1"/>
</dbReference>